<dbReference type="SMART" id="SM00217">
    <property type="entry name" value="WAP"/>
    <property type="match status" value="1"/>
</dbReference>
<feature type="compositionally biased region" description="Polar residues" evidence="2">
    <location>
        <begin position="712"/>
        <end position="729"/>
    </location>
</feature>
<dbReference type="PANTHER" id="PTHR10083:SF373">
    <property type="entry name" value="SERINE PEPTIDASE INHIBITOR, KUNITZ TYPE, 2"/>
    <property type="match status" value="1"/>
</dbReference>
<protein>
    <recommendedName>
        <fullName evidence="3">BPTI/Kunitz inhibitor domain-containing protein</fullName>
    </recommendedName>
</protein>
<keyword evidence="1" id="KW-1015">Disulfide bond</keyword>
<feature type="domain" description="BPTI/Kunitz inhibitor" evidence="3">
    <location>
        <begin position="26"/>
        <end position="76"/>
    </location>
</feature>
<dbReference type="SMART" id="SM00131">
    <property type="entry name" value="KU"/>
    <property type="match status" value="2"/>
</dbReference>
<dbReference type="CDD" id="cd00109">
    <property type="entry name" value="Kunitz-type"/>
    <property type="match status" value="2"/>
</dbReference>
<dbReference type="PROSITE" id="PS00280">
    <property type="entry name" value="BPTI_KUNITZ_1"/>
    <property type="match status" value="1"/>
</dbReference>
<keyword evidence="5" id="KW-1185">Reference proteome</keyword>
<evidence type="ECO:0000313" key="5">
    <source>
        <dbReference type="Proteomes" id="UP000507470"/>
    </source>
</evidence>
<sequence length="974" mass="108343">MKGFNCIWFNDILYQRTDAQLVDNVCDLKKDVGPCNANMRRYYYDVDSGECKLFFYGGCDGNENNFKTMRECYTGCKKRVCTLPKDNGSGEAKIKRWFYNADTMKCETFIYGGLYGNKNNFKTKRGCEKLCNGVKKDPCGPIPPCVPPPPNYTCGGFTYDVINGVKCITGCFHSRCKQGSCPSNPLLVCTRNCLIDEECAENKLCCSGCCRVPILDPKPGKCPNDPGQSIRDSSATQEGLNVKEIVSVRANGSVAAQTQATPSFYALDNPCFDKDKLCSSSCEVVTLKHDVVCEFCYCKNPDNKISWPTTVPTVPTTIQTTLTTSGTRSPYITVNNITYVTLRNPCELKFAMCPTFCEKSNVSYHGRICENCYCPKVPPKDVFGKRDNTLGNVVLPGRKLKRENAEDISKESYNSKTKRCVPFFCPLYRCPAGKVFEIGPDGCQICRCIIKQQAGSKPDPTELFCLPSPEYCHSDCLVHNITVDDWHCFFCRCPQGEVFMAMLNPCNHKVRVCPSYCTIRHLEDIILGTIRCDYCDCKTTKKQDLERESRFLLQVDSKVTNIAIASTLHCLELPGDCPSYCHAFTVHNNAWKCHVCLCHGVLIPRTFIHHLHSSSLTSGVASPSISTSPYYTKPHSSKTVESLTTSEVPVTTVYRSSPLPTSDVPVNTVNRSSPLPSTEVPVKTLNRSPPLPTTEVPVTSVYRPSPLASSEVPVTTVNRSSQLPSNEVPVTTVKRPSPLPTSGSTFYPNNTNINNPTTYGGSISCFICNSSNCNDSELQLCSSDKKYCMNTFTANTNGTKDISRSQTQCWRFNITGAAVSLKLHNKAIRQNPKTQKVSQESVIHRIVDAELIEYNDSSESGTDIVPIFELANIAKLYSKRLEQLGVVMEGMINTTLLKNWILAAIEYMQAHICVSEDECNKKWWLKTADDPMCLTLQNGESVELPDTKECNFCCTENGCNKNLKIDDHLFIGKE</sequence>
<name>A0A6J8C0X3_MYTCO</name>
<feature type="region of interest" description="Disordered" evidence="2">
    <location>
        <begin position="712"/>
        <end position="748"/>
    </location>
</feature>
<dbReference type="PRINTS" id="PR00759">
    <property type="entry name" value="BASICPTASE"/>
</dbReference>
<evidence type="ECO:0000256" key="2">
    <source>
        <dbReference type="SAM" id="MobiDB-lite"/>
    </source>
</evidence>
<gene>
    <name evidence="4" type="ORF">MCOR_24615</name>
</gene>
<organism evidence="4 5">
    <name type="scientific">Mytilus coruscus</name>
    <name type="common">Sea mussel</name>
    <dbReference type="NCBI Taxonomy" id="42192"/>
    <lineage>
        <taxon>Eukaryota</taxon>
        <taxon>Metazoa</taxon>
        <taxon>Spiralia</taxon>
        <taxon>Lophotrochozoa</taxon>
        <taxon>Mollusca</taxon>
        <taxon>Bivalvia</taxon>
        <taxon>Autobranchia</taxon>
        <taxon>Pteriomorphia</taxon>
        <taxon>Mytilida</taxon>
        <taxon>Mytiloidea</taxon>
        <taxon>Mytilidae</taxon>
        <taxon>Mytilinae</taxon>
        <taxon>Mytilus</taxon>
    </lineage>
</organism>
<evidence type="ECO:0000256" key="1">
    <source>
        <dbReference type="ARBA" id="ARBA00023157"/>
    </source>
</evidence>
<dbReference type="Pfam" id="PF00014">
    <property type="entry name" value="Kunitz_BPTI"/>
    <property type="match status" value="2"/>
</dbReference>
<dbReference type="FunFam" id="4.10.410.10:FF:000020">
    <property type="entry name" value="Collagen, type VI, alpha 3"/>
    <property type="match status" value="1"/>
</dbReference>
<proteinExistence type="predicted"/>
<accession>A0A6J8C0X3</accession>
<dbReference type="InterPro" id="IPR008197">
    <property type="entry name" value="WAP_dom"/>
</dbReference>
<dbReference type="InterPro" id="IPR002223">
    <property type="entry name" value="Kunitz_BPTI"/>
</dbReference>
<feature type="compositionally biased region" description="Polar residues" evidence="2">
    <location>
        <begin position="662"/>
        <end position="676"/>
    </location>
</feature>
<dbReference type="GO" id="GO:0005615">
    <property type="term" value="C:extracellular space"/>
    <property type="evidence" value="ECO:0007669"/>
    <property type="project" value="TreeGrafter"/>
</dbReference>
<feature type="domain" description="BPTI/Kunitz inhibitor" evidence="3">
    <location>
        <begin position="81"/>
        <end position="131"/>
    </location>
</feature>
<dbReference type="SUPFAM" id="SSF57362">
    <property type="entry name" value="BPTI-like"/>
    <property type="match status" value="2"/>
</dbReference>
<dbReference type="InterPro" id="IPR050098">
    <property type="entry name" value="TFPI/VKTCI-like"/>
</dbReference>
<evidence type="ECO:0000313" key="4">
    <source>
        <dbReference type="EMBL" id="CAC5389452.1"/>
    </source>
</evidence>
<dbReference type="EMBL" id="CACVKT020004338">
    <property type="protein sequence ID" value="CAC5389452.1"/>
    <property type="molecule type" value="Genomic_DNA"/>
</dbReference>
<dbReference type="AlphaFoldDB" id="A0A6J8C0X3"/>
<dbReference type="InterPro" id="IPR036880">
    <property type="entry name" value="Kunitz_BPTI_sf"/>
</dbReference>
<dbReference type="InterPro" id="IPR020901">
    <property type="entry name" value="Prtase_inh_Kunz-CS"/>
</dbReference>
<dbReference type="GO" id="GO:0004867">
    <property type="term" value="F:serine-type endopeptidase inhibitor activity"/>
    <property type="evidence" value="ECO:0007669"/>
    <property type="project" value="InterPro"/>
</dbReference>
<dbReference type="OrthoDB" id="6134424at2759"/>
<dbReference type="Proteomes" id="UP000507470">
    <property type="component" value="Unassembled WGS sequence"/>
</dbReference>
<evidence type="ECO:0000259" key="3">
    <source>
        <dbReference type="PROSITE" id="PS50279"/>
    </source>
</evidence>
<dbReference type="PANTHER" id="PTHR10083">
    <property type="entry name" value="KUNITZ-TYPE PROTEASE INHIBITOR-RELATED"/>
    <property type="match status" value="1"/>
</dbReference>
<dbReference type="Gene3D" id="4.10.410.10">
    <property type="entry name" value="Pancreatic trypsin inhibitor Kunitz domain"/>
    <property type="match status" value="2"/>
</dbReference>
<feature type="region of interest" description="Disordered" evidence="2">
    <location>
        <begin position="662"/>
        <end position="698"/>
    </location>
</feature>
<reference evidence="4 5" key="1">
    <citation type="submission" date="2020-06" db="EMBL/GenBank/DDBJ databases">
        <authorList>
            <person name="Li R."/>
            <person name="Bekaert M."/>
        </authorList>
    </citation>
    <scope>NUCLEOTIDE SEQUENCE [LARGE SCALE GENOMIC DNA]</scope>
    <source>
        <strain evidence="5">wild</strain>
    </source>
</reference>
<dbReference type="PROSITE" id="PS50279">
    <property type="entry name" value="BPTI_KUNITZ_2"/>
    <property type="match status" value="2"/>
</dbReference>